<feature type="transmembrane region" description="Helical" evidence="3">
    <location>
        <begin position="83"/>
        <end position="103"/>
    </location>
</feature>
<dbReference type="GO" id="GO:0055085">
    <property type="term" value="P:transmembrane transport"/>
    <property type="evidence" value="ECO:0007669"/>
    <property type="project" value="InterPro"/>
</dbReference>
<evidence type="ECO:0000259" key="4">
    <source>
        <dbReference type="Pfam" id="PF03544"/>
    </source>
</evidence>
<dbReference type="InterPro" id="IPR037682">
    <property type="entry name" value="TonB_C"/>
</dbReference>
<dbReference type="Pfam" id="PF03544">
    <property type="entry name" value="TonB_C"/>
    <property type="match status" value="1"/>
</dbReference>
<evidence type="ECO:0000256" key="1">
    <source>
        <dbReference type="SAM" id="Coils"/>
    </source>
</evidence>
<evidence type="ECO:0000256" key="3">
    <source>
        <dbReference type="SAM" id="Phobius"/>
    </source>
</evidence>
<proteinExistence type="predicted"/>
<dbReference type="SUPFAM" id="SSF49464">
    <property type="entry name" value="Carboxypeptidase regulatory domain-like"/>
    <property type="match status" value="1"/>
</dbReference>
<evidence type="ECO:0000313" key="5">
    <source>
        <dbReference type="EMBL" id="AXE18902.1"/>
    </source>
</evidence>
<feature type="region of interest" description="Disordered" evidence="2">
    <location>
        <begin position="126"/>
        <end position="162"/>
    </location>
</feature>
<dbReference type="InterPro" id="IPR008969">
    <property type="entry name" value="CarboxyPept-like_regulatory"/>
</dbReference>
<organism evidence="5 6">
    <name type="scientific">Runella rosea</name>
    <dbReference type="NCBI Taxonomy" id="2259595"/>
    <lineage>
        <taxon>Bacteria</taxon>
        <taxon>Pseudomonadati</taxon>
        <taxon>Bacteroidota</taxon>
        <taxon>Cytophagia</taxon>
        <taxon>Cytophagales</taxon>
        <taxon>Spirosomataceae</taxon>
        <taxon>Runella</taxon>
    </lineage>
</organism>
<feature type="domain" description="TonB C-terminal" evidence="4">
    <location>
        <begin position="360"/>
        <end position="423"/>
    </location>
</feature>
<protein>
    <recommendedName>
        <fullName evidence="4">TonB C-terminal domain-containing protein</fullName>
    </recommendedName>
</protein>
<keyword evidence="3" id="KW-1133">Transmembrane helix</keyword>
<evidence type="ECO:0000313" key="6">
    <source>
        <dbReference type="Proteomes" id="UP000251993"/>
    </source>
</evidence>
<reference evidence="5 6" key="1">
    <citation type="submission" date="2018-07" db="EMBL/GenBank/DDBJ databases">
        <title>Genome sequencing of Runella.</title>
        <authorList>
            <person name="Baek M.-G."/>
            <person name="Yi H."/>
        </authorList>
    </citation>
    <scope>NUCLEOTIDE SEQUENCE [LARGE SCALE GENOMIC DNA]</scope>
    <source>
        <strain evidence="5 6">HYN0085</strain>
    </source>
</reference>
<dbReference type="EMBL" id="CP030850">
    <property type="protein sequence ID" value="AXE18902.1"/>
    <property type="molecule type" value="Genomic_DNA"/>
</dbReference>
<accession>A0A344TJT1</accession>
<dbReference type="RefSeq" id="WP_114067683.1">
    <property type="nucleotide sequence ID" value="NZ_CP030850.1"/>
</dbReference>
<feature type="coiled-coil region" evidence="1">
    <location>
        <begin position="26"/>
        <end position="79"/>
    </location>
</feature>
<dbReference type="Gene3D" id="3.30.1150.10">
    <property type="match status" value="1"/>
</dbReference>
<keyword evidence="6" id="KW-1185">Reference proteome</keyword>
<dbReference type="AlphaFoldDB" id="A0A344TJT1"/>
<dbReference type="SUPFAM" id="SSF74653">
    <property type="entry name" value="TolA/TonB C-terminal domain"/>
    <property type="match status" value="1"/>
</dbReference>
<dbReference type="OrthoDB" id="1112758at2"/>
<name>A0A344TJT1_9BACT</name>
<sequence>MAKPKKYIEPSIEQLRRYVAGELTPAEQYQIEKAALENERMDDTIEGLRAIKKANVEDKKALKELRERLHQRVEKKQQSWLPYYYASAAAVVLVVGLGWWMALKKEMPGKASSAIAQRQPSPILKPESVPAVVGNQPSSIESSANTEHFAPKPASTSKKEAATEIAAALKPTLTLEEKTNDVPALEAAPATVQVQDSGKNEAGSAQIPEKVEMAPTAALAKRSAFSAVKNEAVFTVRGKVLTANLQALPGVALQLKNQLRGVSTDAGGNFVLPNVRRGDEITVLSVGFEKMQLTVSDSVIAPIVLKEDEQPLSEVVVSAPPRNAKIMNREVGPQNGWKKYKDYLENSAKAYIAQNPQAPRGQVKLSFVVTSSGELVDFKAINKADSQLFEEAIRIVKSGDSWEPGLRSGQLVADKVLVSVRFE</sequence>
<dbReference type="Pfam" id="PF13715">
    <property type="entry name" value="CarbopepD_reg_2"/>
    <property type="match status" value="1"/>
</dbReference>
<dbReference type="KEGG" id="run:DR864_14655"/>
<gene>
    <name evidence="5" type="ORF">DR864_14655</name>
</gene>
<keyword evidence="3" id="KW-0812">Transmembrane</keyword>
<feature type="compositionally biased region" description="Polar residues" evidence="2">
    <location>
        <begin position="135"/>
        <end position="146"/>
    </location>
</feature>
<dbReference type="Proteomes" id="UP000251993">
    <property type="component" value="Chromosome"/>
</dbReference>
<evidence type="ECO:0000256" key="2">
    <source>
        <dbReference type="SAM" id="MobiDB-lite"/>
    </source>
</evidence>
<keyword evidence="1" id="KW-0175">Coiled coil</keyword>
<keyword evidence="3" id="KW-0472">Membrane</keyword>